<evidence type="ECO:0000313" key="2">
    <source>
        <dbReference type="Proteomes" id="UP000195880"/>
    </source>
</evidence>
<keyword evidence="1" id="KW-0614">Plasmid</keyword>
<dbReference type="OrthoDB" id="4218792at2"/>
<dbReference type="AlphaFoldDB" id="A0A291W4J8"/>
<dbReference type="RefSeq" id="WP_100112652.1">
    <property type="nucleotide sequence ID" value="NZ_CP023977.1"/>
</dbReference>
<evidence type="ECO:0000313" key="1">
    <source>
        <dbReference type="EMBL" id="ATM24847.1"/>
    </source>
</evidence>
<dbReference type="EMBL" id="CP023977">
    <property type="protein sequence ID" value="ATM24847.1"/>
    <property type="molecule type" value="Genomic_DNA"/>
</dbReference>
<name>A0A291W4J8_9ACTN</name>
<dbReference type="InterPro" id="IPR046183">
    <property type="entry name" value="DUF6211"/>
</dbReference>
<proteinExistence type="predicted"/>
<keyword evidence="2" id="KW-1185">Reference proteome</keyword>
<organism evidence="1 2">
    <name type="scientific">Streptomyces alboflavus</name>
    <dbReference type="NCBI Taxonomy" id="67267"/>
    <lineage>
        <taxon>Bacteria</taxon>
        <taxon>Bacillati</taxon>
        <taxon>Actinomycetota</taxon>
        <taxon>Actinomycetes</taxon>
        <taxon>Kitasatosporales</taxon>
        <taxon>Streptomycetaceae</taxon>
        <taxon>Streptomyces</taxon>
    </lineage>
</organism>
<dbReference type="Proteomes" id="UP000195880">
    <property type="component" value="Plasmid pMDJK44.2"/>
</dbReference>
<geneLocation type="plasmid" evidence="2">
    <name>pmdjk44.2</name>
</geneLocation>
<protein>
    <submittedName>
        <fullName evidence="1">Uncharacterized protein</fullName>
    </submittedName>
</protein>
<reference evidence="1 2" key="1">
    <citation type="submission" date="2017-10" db="EMBL/GenBank/DDBJ databases">
        <title>Streptomyces alboflavus Genome sequencing and assembly.</title>
        <authorList>
            <person name="Wang Y."/>
            <person name="Du B."/>
            <person name="Ding Y."/>
            <person name="Liu H."/>
            <person name="Hou Q."/>
            <person name="Liu K."/>
            <person name="Wang C."/>
            <person name="Yao L."/>
        </authorList>
    </citation>
    <scope>NUCLEOTIDE SEQUENCE [LARGE SCALE GENOMIC DNA]</scope>
    <source>
        <strain evidence="1 2">MDJK44</strain>
        <plasmid evidence="2">Plasmid pmdjk44.2</plasmid>
    </source>
</reference>
<sequence length="92" mass="9861">MLSDQHPDRPRPGDFAKLKAGNSIAADPGATFVIVEDSPSGLEHVVLNLPAGQPRHEDWAAVIDLDEIASLTRVSPEGARTWTPDPDPEARA</sequence>
<dbReference type="KEGG" id="salf:SMD44_p20064"/>
<accession>A0A291W4J8</accession>
<dbReference type="Pfam" id="PF19716">
    <property type="entry name" value="DUF6211"/>
    <property type="match status" value="1"/>
</dbReference>
<gene>
    <name evidence="1" type="ORF">SMD44_p20064</name>
</gene>